<dbReference type="CDD" id="cd11377">
    <property type="entry name" value="Pro-peptidase_S53"/>
    <property type="match status" value="1"/>
</dbReference>
<keyword evidence="3" id="KW-0479">Metal-binding</keyword>
<dbReference type="InterPro" id="IPR015366">
    <property type="entry name" value="S53_propep"/>
</dbReference>
<dbReference type="InterPro" id="IPR032109">
    <property type="entry name" value="Big_3_5"/>
</dbReference>
<dbReference type="InterPro" id="IPR023828">
    <property type="entry name" value="Peptidase_S8_Ser-AS"/>
</dbReference>
<evidence type="ECO:0000313" key="11">
    <source>
        <dbReference type="EMBL" id="TCK73998.1"/>
    </source>
</evidence>
<dbReference type="OrthoDB" id="127592at2"/>
<dbReference type="PANTHER" id="PTHR14218">
    <property type="entry name" value="PROTEASE S8 TRIPEPTIDYL PEPTIDASE I CLN2"/>
    <property type="match status" value="1"/>
</dbReference>
<comment type="caution">
    <text evidence="11">The sequence shown here is derived from an EMBL/GenBank/DDBJ whole genome shotgun (WGS) entry which is preliminary data.</text>
</comment>
<keyword evidence="7" id="KW-0865">Zymogen</keyword>
<proteinExistence type="predicted"/>
<keyword evidence="8" id="KW-1133">Transmembrane helix</keyword>
<dbReference type="GO" id="GO:0046872">
    <property type="term" value="F:metal ion binding"/>
    <property type="evidence" value="ECO:0007669"/>
    <property type="project" value="UniProtKB-KW"/>
</dbReference>
<dbReference type="Pfam" id="PF09286">
    <property type="entry name" value="Pro-kuma_activ"/>
    <property type="match status" value="1"/>
</dbReference>
<dbReference type="EMBL" id="SMGK01000002">
    <property type="protein sequence ID" value="TCK73998.1"/>
    <property type="molecule type" value="Genomic_DNA"/>
</dbReference>
<evidence type="ECO:0000259" key="10">
    <source>
        <dbReference type="PROSITE" id="PS51695"/>
    </source>
</evidence>
<evidence type="ECO:0000256" key="6">
    <source>
        <dbReference type="ARBA" id="ARBA00022837"/>
    </source>
</evidence>
<organism evidence="11 12">
    <name type="scientific">Acidipila rosea</name>
    <dbReference type="NCBI Taxonomy" id="768535"/>
    <lineage>
        <taxon>Bacteria</taxon>
        <taxon>Pseudomonadati</taxon>
        <taxon>Acidobacteriota</taxon>
        <taxon>Terriglobia</taxon>
        <taxon>Terriglobales</taxon>
        <taxon>Acidobacteriaceae</taxon>
        <taxon>Acidipila</taxon>
    </lineage>
</organism>
<dbReference type="CDD" id="cd04056">
    <property type="entry name" value="Peptidases_S53"/>
    <property type="match status" value="1"/>
</dbReference>
<keyword evidence="8" id="KW-0812">Transmembrane</keyword>
<dbReference type="InterPro" id="IPR036852">
    <property type="entry name" value="Peptidase_S8/S53_dom_sf"/>
</dbReference>
<dbReference type="InterPro" id="IPR050819">
    <property type="entry name" value="Tripeptidyl-peptidase_I"/>
</dbReference>
<feature type="transmembrane region" description="Helical" evidence="8">
    <location>
        <begin position="1062"/>
        <end position="1081"/>
    </location>
</feature>
<dbReference type="SMART" id="SM00944">
    <property type="entry name" value="Pro-kuma_activ"/>
    <property type="match status" value="1"/>
</dbReference>
<evidence type="ECO:0000256" key="2">
    <source>
        <dbReference type="ARBA" id="ARBA00022670"/>
    </source>
</evidence>
<dbReference type="GO" id="GO:0006508">
    <property type="term" value="P:proteolysis"/>
    <property type="evidence" value="ECO:0007669"/>
    <property type="project" value="UniProtKB-KW"/>
</dbReference>
<keyword evidence="2" id="KW-0645">Protease</keyword>
<dbReference type="PANTHER" id="PTHR14218:SF15">
    <property type="entry name" value="TRIPEPTIDYL-PEPTIDASE 1"/>
    <property type="match status" value="1"/>
</dbReference>
<gene>
    <name evidence="11" type="ORF">C7378_1618</name>
</gene>
<evidence type="ECO:0000256" key="7">
    <source>
        <dbReference type="ARBA" id="ARBA00023145"/>
    </source>
</evidence>
<dbReference type="InterPro" id="IPR030400">
    <property type="entry name" value="Sedolisin_dom"/>
</dbReference>
<evidence type="ECO:0000256" key="4">
    <source>
        <dbReference type="ARBA" id="ARBA00022801"/>
    </source>
</evidence>
<dbReference type="SUPFAM" id="SSF54897">
    <property type="entry name" value="Protease propeptides/inhibitors"/>
    <property type="match status" value="1"/>
</dbReference>
<dbReference type="RefSeq" id="WP_131994398.1">
    <property type="nucleotide sequence ID" value="NZ_SMGK01000002.1"/>
</dbReference>
<dbReference type="Gene3D" id="3.40.50.200">
    <property type="entry name" value="Peptidase S8/S53 domain"/>
    <property type="match status" value="1"/>
</dbReference>
<dbReference type="Gene3D" id="2.60.40.10">
    <property type="entry name" value="Immunoglobulins"/>
    <property type="match status" value="3"/>
</dbReference>
<dbReference type="SUPFAM" id="SSF52743">
    <property type="entry name" value="Subtilisin-like"/>
    <property type="match status" value="1"/>
</dbReference>
<evidence type="ECO:0000256" key="1">
    <source>
        <dbReference type="ARBA" id="ARBA00001913"/>
    </source>
</evidence>
<dbReference type="GO" id="GO:0008240">
    <property type="term" value="F:tripeptidyl-peptidase activity"/>
    <property type="evidence" value="ECO:0007669"/>
    <property type="project" value="TreeGrafter"/>
</dbReference>
<evidence type="ECO:0000256" key="5">
    <source>
        <dbReference type="ARBA" id="ARBA00022825"/>
    </source>
</evidence>
<dbReference type="AlphaFoldDB" id="A0A4R1L708"/>
<dbReference type="InterPro" id="IPR013783">
    <property type="entry name" value="Ig-like_fold"/>
</dbReference>
<evidence type="ECO:0000256" key="8">
    <source>
        <dbReference type="SAM" id="Phobius"/>
    </source>
</evidence>
<keyword evidence="8" id="KW-0472">Membrane</keyword>
<keyword evidence="5" id="KW-0720">Serine protease</keyword>
<keyword evidence="9" id="KW-0732">Signal</keyword>
<keyword evidence="12" id="KW-1185">Reference proteome</keyword>
<feature type="transmembrane region" description="Helical" evidence="8">
    <location>
        <begin position="1030"/>
        <end position="1050"/>
    </location>
</feature>
<dbReference type="PROSITE" id="PS51695">
    <property type="entry name" value="SEDOLISIN"/>
    <property type="match status" value="1"/>
</dbReference>
<evidence type="ECO:0000313" key="12">
    <source>
        <dbReference type="Proteomes" id="UP000295210"/>
    </source>
</evidence>
<sequence length="1116" mass="113641">MSPRSLLRSALAAATLCLIPAAAFPQSSGESAVQGLPQSLAATRITRPIDNNKVVTLRGNVHPLAQARFDRGMAPVSMSTGRLILVLKGSQQQQNALKQYLDSVQNPGSPSYRKWLTPEQFGQLFGPTAQDIQTVSSWLQSQGFEIKKVSPARTYIQFSGSLGQVNNAFHTSMHRYNVNGELHTANSTNPQIPVALAPVVAGVAQLNDFFPTSHARQSGAAHWDSSAKRIKPDLTLTDTQGNNYLYVVPADAATIYDTPNSTLNRNYSAISSVVGGKSYDGTGVTIGIAGDSNITTADVGNYRTAFLGEGSTPKLPNVIVDGNDPGINGDEIEGLLDTEVSGGIAPGATINFYTSADTDLQQGLFLAILRAVDDNQVSILNVSFGNCEVNEGASGNQFINQLWQQAAAQGISVTVSTGDSGSAGCDNPNTATVATQGLAVSGLASTPYNIAVGGTDFTVLQSSSTAFSQYVDTTTSGSAPYYGTALSYIPETPWNDSTAGNTTISANTPFKDSNGHTNIVGAGGGLSSSAVCNFIDPTTGSCNGTPLPYPKPAFQSSVTPSDGVRDLPDVSLLASDGAYGATWAVCLDKSAGGQGTDCLTTNGQLDSNTTFSGVGGTSAAAPVFAGMLALISQSQGGKRLGQADTVLYALAKSNPSVFHDVTTGNNSVYCSGGIQANCGSNSFLTGYDTTAGYDTASGIGSVDVAQLTAKWNSVAFAPTSTNFSINGSTAPLTITHGQSVNFNAAVAPGTATGNVTIQTTSTLPNQAVQPPVLTLTGGSVSGTYNGLPGGSYSVYAYYGGDASNAASSSNQIAVNISPENSILSLQVNIYDPSTGKTFSGGSSQVPYGYYVFSNGQPYGVASSVVNGVVTPDGLPTGTVNFFDNANSISTAAVNASGFASYNNQAFALGKHAISATYSGDPSFNASQAGTSSASTFTIVQASTQTSVKSSASSVTSAGTVTLTATVGTDSLGNAPSGTITFYSGTTAIGKAVAVVGGADPSTGLVNATATLTVTGSQLTSPTTGALDYPALPGSMKGAGAVLLSLSLFFFIPARNRKWRGMLAVLLLIGAASFVTACGSSSGTGNVTPNSRGITAAYNGDTNYASSTSSSISVAVQ</sequence>
<keyword evidence="4" id="KW-0378">Hydrolase</keyword>
<feature type="signal peptide" evidence="9">
    <location>
        <begin position="1"/>
        <end position="23"/>
    </location>
</feature>
<dbReference type="PROSITE" id="PS00138">
    <property type="entry name" value="SUBTILASE_SER"/>
    <property type="match status" value="1"/>
</dbReference>
<protein>
    <submittedName>
        <fullName evidence="11">Ig-like domain-containing protein</fullName>
    </submittedName>
</protein>
<dbReference type="Pfam" id="PF16640">
    <property type="entry name" value="Big_3_5"/>
    <property type="match status" value="2"/>
</dbReference>
<name>A0A4R1L708_9BACT</name>
<dbReference type="GO" id="GO:0004252">
    <property type="term" value="F:serine-type endopeptidase activity"/>
    <property type="evidence" value="ECO:0007669"/>
    <property type="project" value="InterPro"/>
</dbReference>
<reference evidence="11 12" key="1">
    <citation type="submission" date="2019-03" db="EMBL/GenBank/DDBJ databases">
        <title>Genomic Encyclopedia of Type Strains, Phase IV (KMG-IV): sequencing the most valuable type-strain genomes for metagenomic binning, comparative biology and taxonomic classification.</title>
        <authorList>
            <person name="Goeker M."/>
        </authorList>
    </citation>
    <scope>NUCLEOTIDE SEQUENCE [LARGE SCALE GENOMIC DNA]</scope>
    <source>
        <strain evidence="11 12">DSM 103428</strain>
    </source>
</reference>
<evidence type="ECO:0000256" key="3">
    <source>
        <dbReference type="ARBA" id="ARBA00022723"/>
    </source>
</evidence>
<comment type="cofactor">
    <cofactor evidence="1">
        <name>Ca(2+)</name>
        <dbReference type="ChEBI" id="CHEBI:29108"/>
    </cofactor>
</comment>
<feature type="chain" id="PRO_5020836420" evidence="9">
    <location>
        <begin position="24"/>
        <end position="1116"/>
    </location>
</feature>
<feature type="domain" description="Peptidase S53" evidence="10">
    <location>
        <begin position="246"/>
        <end position="714"/>
    </location>
</feature>
<keyword evidence="6" id="KW-0106">Calcium</keyword>
<dbReference type="Proteomes" id="UP000295210">
    <property type="component" value="Unassembled WGS sequence"/>
</dbReference>
<accession>A0A4R1L708</accession>
<evidence type="ECO:0000256" key="9">
    <source>
        <dbReference type="SAM" id="SignalP"/>
    </source>
</evidence>